<name>A0ABP6BU71_9MICO</name>
<dbReference type="CDD" id="cd01097">
    <property type="entry name" value="Tetrahydromethanopterin_reductase"/>
    <property type="match status" value="1"/>
</dbReference>
<sequence length="320" mass="33764">MPSATKNVGIMLPRDLPVSEVLDFARSAEEAGFDEIWVVEDLGYRGGIAQAASVLAVTSHVTVGVGILPAAVRNVAFAAMEIATLAQLYPGRVVVGIGHGMPGWLTSVGSWPQKPLTFLREYVLALRALLSGAPGPDRGVYVNVEGVQLNEVPDVVPPIVLGVRGPKSLAAVGEIADGVVLAEPAAPEYIAHALEQIGDVETRVITYDLAVVADSTDAAQAIVRPALSVLAETDWRPHLLPLPYAQDLLQLAADLPVDVFTQTLPPEWVSELTLAGTVDEVRVGIQRRHDAGATTVVFIPVGENPSATMHALADALPDRL</sequence>
<dbReference type="PANTHER" id="PTHR43244">
    <property type="match status" value="1"/>
</dbReference>
<reference evidence="4" key="1">
    <citation type="journal article" date="2019" name="Int. J. Syst. Evol. Microbiol.">
        <title>The Global Catalogue of Microorganisms (GCM) 10K type strain sequencing project: providing services to taxonomists for standard genome sequencing and annotation.</title>
        <authorList>
            <consortium name="The Broad Institute Genomics Platform"/>
            <consortium name="The Broad Institute Genome Sequencing Center for Infectious Disease"/>
            <person name="Wu L."/>
            <person name="Ma J."/>
        </authorList>
    </citation>
    <scope>NUCLEOTIDE SEQUENCE [LARGE SCALE GENOMIC DNA]</scope>
    <source>
        <strain evidence="4">JCM 16365</strain>
    </source>
</reference>
<dbReference type="PANTHER" id="PTHR43244:SF1">
    <property type="entry name" value="5,10-METHYLENETETRAHYDROMETHANOPTERIN REDUCTASE"/>
    <property type="match status" value="1"/>
</dbReference>
<keyword evidence="1" id="KW-0560">Oxidoreductase</keyword>
<proteinExistence type="predicted"/>
<dbReference type="InterPro" id="IPR050564">
    <property type="entry name" value="F420-G6PD/mer"/>
</dbReference>
<dbReference type="Proteomes" id="UP001500274">
    <property type="component" value="Unassembled WGS sequence"/>
</dbReference>
<dbReference type="InterPro" id="IPR036661">
    <property type="entry name" value="Luciferase-like_sf"/>
</dbReference>
<dbReference type="RefSeq" id="WP_344230481.1">
    <property type="nucleotide sequence ID" value="NZ_BAAARI010000017.1"/>
</dbReference>
<evidence type="ECO:0000313" key="3">
    <source>
        <dbReference type="EMBL" id="GAA2587220.1"/>
    </source>
</evidence>
<dbReference type="InterPro" id="IPR011251">
    <property type="entry name" value="Luciferase-like_dom"/>
</dbReference>
<evidence type="ECO:0000256" key="1">
    <source>
        <dbReference type="ARBA" id="ARBA00023002"/>
    </source>
</evidence>
<feature type="domain" description="Luciferase-like" evidence="2">
    <location>
        <begin position="17"/>
        <end position="294"/>
    </location>
</feature>
<accession>A0ABP6BU71</accession>
<gene>
    <name evidence="3" type="ORF">GCM10009862_27840</name>
</gene>
<evidence type="ECO:0000313" key="4">
    <source>
        <dbReference type="Proteomes" id="UP001500274"/>
    </source>
</evidence>
<evidence type="ECO:0000259" key="2">
    <source>
        <dbReference type="Pfam" id="PF00296"/>
    </source>
</evidence>
<protein>
    <submittedName>
        <fullName evidence="3">LLM class flavin-dependent oxidoreductase</fullName>
    </submittedName>
</protein>
<dbReference type="EMBL" id="BAAARI010000017">
    <property type="protein sequence ID" value="GAA2587220.1"/>
    <property type="molecule type" value="Genomic_DNA"/>
</dbReference>
<comment type="caution">
    <text evidence="3">The sequence shown here is derived from an EMBL/GenBank/DDBJ whole genome shotgun (WGS) entry which is preliminary data.</text>
</comment>
<dbReference type="SUPFAM" id="SSF51679">
    <property type="entry name" value="Bacterial luciferase-like"/>
    <property type="match status" value="1"/>
</dbReference>
<dbReference type="Pfam" id="PF00296">
    <property type="entry name" value="Bac_luciferase"/>
    <property type="match status" value="1"/>
</dbReference>
<dbReference type="Gene3D" id="3.20.20.30">
    <property type="entry name" value="Luciferase-like domain"/>
    <property type="match status" value="1"/>
</dbReference>
<keyword evidence="4" id="KW-1185">Reference proteome</keyword>
<organism evidence="3 4">
    <name type="scientific">Microbacterium binotii</name>
    <dbReference type="NCBI Taxonomy" id="462710"/>
    <lineage>
        <taxon>Bacteria</taxon>
        <taxon>Bacillati</taxon>
        <taxon>Actinomycetota</taxon>
        <taxon>Actinomycetes</taxon>
        <taxon>Micrococcales</taxon>
        <taxon>Microbacteriaceae</taxon>
        <taxon>Microbacterium</taxon>
    </lineage>
</organism>